<dbReference type="Pfam" id="PF03133">
    <property type="entry name" value="TTL"/>
    <property type="match status" value="1"/>
</dbReference>
<reference evidence="6" key="1">
    <citation type="submission" date="2021-02" db="EMBL/GenBank/DDBJ databases">
        <authorList>
            <person name="Dougan E. K."/>
            <person name="Rhodes N."/>
            <person name="Thang M."/>
            <person name="Chan C."/>
        </authorList>
    </citation>
    <scope>NUCLEOTIDE SEQUENCE</scope>
</reference>
<sequence length="717" mass="79601">MEVLGFAGQQADASSALATAPARPDLSSAPLMRHMQSGDLPSWIWVGELAAIVITLGFVLVAVHLQVSECLGQRRKMVEKAQRMAYPWTNLPISDILKVGPTFVTNFQSGLRQSFTSRGLLPGEPDEVALASFLIPAEAAGSKQPRAVLERHGGVPPGCLGGKRALALHLQRLKREALAPMTFLSPEALRKSLEPRVRFAGIVQGVVSEARADGLWFLKHSTMDRNEGVTCFKGARELLKAWDKMKRKERSRYVAQAEVQRPLLMEGRKMVVRAYVITLPGGRCFMNRELLLKGHPMSYDPADPDPLRHVISCVKYDGVVSMRGTSWTHYEKVWPKLAKMMTTVLGHLEGAGAVPFALRDDTMIDLLCHRVVQKCQDVLDRMRWGRQAGALLYNFMGADIIVDEDLRPWLIELNPGPAMGFDQRDPQATQLRAEVMEDLCELLLDPLLRSVQVATKSKEERARWSSLRKVPTSTSKSEQPIKCMACPNFESPNREAYRAHCATPWHQHNTTQRMMGRPTLTEEEYAEQFAPPPEAAEPPAEKDPAPEQPQAGSAEADLVSVCIVFRHKDEKWSHIFKIPRGASVMDLKKAMVKPTSPEDDVLAFSLKRGMIRPSHFDTLDSDDTFDFAYIGPEADGVRAPFMLEDAEAQRARRCPQLPLRQVVGGCLLLMLGLLMGRAVSAESRGAEGAPGPPYAPSWLLQLPTCGFACYKMALFNP</sequence>
<dbReference type="InterPro" id="IPR004344">
    <property type="entry name" value="TTL/TTLL_fam"/>
</dbReference>
<name>A0A812UA94_9DINO</name>
<dbReference type="GO" id="GO:0000226">
    <property type="term" value="P:microtubule cytoskeleton organization"/>
    <property type="evidence" value="ECO:0007669"/>
    <property type="project" value="TreeGrafter"/>
</dbReference>
<dbReference type="GO" id="GO:0036064">
    <property type="term" value="C:ciliary basal body"/>
    <property type="evidence" value="ECO:0007669"/>
    <property type="project" value="TreeGrafter"/>
</dbReference>
<keyword evidence="1" id="KW-0436">Ligase</keyword>
<dbReference type="EMBL" id="CAJNDS010002679">
    <property type="protein sequence ID" value="CAE7563311.1"/>
    <property type="molecule type" value="Genomic_DNA"/>
</dbReference>
<feature type="transmembrane region" description="Helical" evidence="5">
    <location>
        <begin position="42"/>
        <end position="67"/>
    </location>
</feature>
<evidence type="ECO:0000256" key="4">
    <source>
        <dbReference type="SAM" id="MobiDB-lite"/>
    </source>
</evidence>
<proteinExistence type="predicted"/>
<dbReference type="GO" id="GO:0005524">
    <property type="term" value="F:ATP binding"/>
    <property type="evidence" value="ECO:0007669"/>
    <property type="project" value="UniProtKB-KW"/>
</dbReference>
<feature type="region of interest" description="Disordered" evidence="4">
    <location>
        <begin position="523"/>
        <end position="553"/>
    </location>
</feature>
<evidence type="ECO:0000256" key="1">
    <source>
        <dbReference type="ARBA" id="ARBA00022598"/>
    </source>
</evidence>
<evidence type="ECO:0000256" key="3">
    <source>
        <dbReference type="ARBA" id="ARBA00022840"/>
    </source>
</evidence>
<dbReference type="Gene3D" id="3.30.470.20">
    <property type="entry name" value="ATP-grasp fold, B domain"/>
    <property type="match status" value="1"/>
</dbReference>
<protein>
    <submittedName>
        <fullName evidence="6">Uncharacterized protein</fullName>
    </submittedName>
</protein>
<accession>A0A812UA94</accession>
<keyword evidence="5" id="KW-0812">Transmembrane</keyword>
<dbReference type="SUPFAM" id="SSF56059">
    <property type="entry name" value="Glutathione synthetase ATP-binding domain-like"/>
    <property type="match status" value="1"/>
</dbReference>
<evidence type="ECO:0000313" key="6">
    <source>
        <dbReference type="EMBL" id="CAE7563311.1"/>
    </source>
</evidence>
<keyword evidence="5" id="KW-0472">Membrane</keyword>
<dbReference type="GO" id="GO:0070740">
    <property type="term" value="F:tubulin-glutamic acid ligase activity"/>
    <property type="evidence" value="ECO:0007669"/>
    <property type="project" value="TreeGrafter"/>
</dbReference>
<dbReference type="OrthoDB" id="429841at2759"/>
<evidence type="ECO:0000256" key="5">
    <source>
        <dbReference type="SAM" id="Phobius"/>
    </source>
</evidence>
<comment type="caution">
    <text evidence="6">The sequence shown here is derived from an EMBL/GenBank/DDBJ whole genome shotgun (WGS) entry which is preliminary data.</text>
</comment>
<dbReference type="PANTHER" id="PTHR12241">
    <property type="entry name" value="TUBULIN POLYGLUTAMYLASE"/>
    <property type="match status" value="1"/>
</dbReference>
<dbReference type="AlphaFoldDB" id="A0A812UA94"/>
<evidence type="ECO:0000313" key="7">
    <source>
        <dbReference type="Proteomes" id="UP000604046"/>
    </source>
</evidence>
<dbReference type="GO" id="GO:0015631">
    <property type="term" value="F:tubulin binding"/>
    <property type="evidence" value="ECO:0007669"/>
    <property type="project" value="TreeGrafter"/>
</dbReference>
<keyword evidence="7" id="KW-1185">Reference proteome</keyword>
<gene>
    <name evidence="6" type="ORF">SNAT2548_LOCUS31842</name>
</gene>
<feature type="region of interest" description="Disordered" evidence="4">
    <location>
        <begin position="460"/>
        <end position="479"/>
    </location>
</feature>
<keyword evidence="2" id="KW-0547">Nucleotide-binding</keyword>
<evidence type="ECO:0000256" key="2">
    <source>
        <dbReference type="ARBA" id="ARBA00022741"/>
    </source>
</evidence>
<dbReference type="Proteomes" id="UP000604046">
    <property type="component" value="Unassembled WGS sequence"/>
</dbReference>
<organism evidence="6 7">
    <name type="scientific">Symbiodinium natans</name>
    <dbReference type="NCBI Taxonomy" id="878477"/>
    <lineage>
        <taxon>Eukaryota</taxon>
        <taxon>Sar</taxon>
        <taxon>Alveolata</taxon>
        <taxon>Dinophyceae</taxon>
        <taxon>Suessiales</taxon>
        <taxon>Symbiodiniaceae</taxon>
        <taxon>Symbiodinium</taxon>
    </lineage>
</organism>
<keyword evidence="3" id="KW-0067">ATP-binding</keyword>
<keyword evidence="5" id="KW-1133">Transmembrane helix</keyword>